<feature type="transmembrane region" description="Helical" evidence="1">
    <location>
        <begin position="174"/>
        <end position="196"/>
    </location>
</feature>
<evidence type="ECO:0000256" key="1">
    <source>
        <dbReference type="SAM" id="Phobius"/>
    </source>
</evidence>
<accession>A0A8J8G970</accession>
<comment type="caution">
    <text evidence="2">The sequence shown here is derived from an EMBL/GenBank/DDBJ whole genome shotgun (WGS) entry which is preliminary data.</text>
</comment>
<feature type="transmembrane region" description="Helical" evidence="1">
    <location>
        <begin position="140"/>
        <end position="162"/>
    </location>
</feature>
<dbReference type="EMBL" id="JABSNO010000028">
    <property type="protein sequence ID" value="NRS93778.1"/>
    <property type="molecule type" value="Genomic_DNA"/>
</dbReference>
<evidence type="ECO:0000313" key="3">
    <source>
        <dbReference type="Proteomes" id="UP000610746"/>
    </source>
</evidence>
<gene>
    <name evidence="2" type="ORF">HNQ03_002869</name>
</gene>
<keyword evidence="1" id="KW-1133">Transmembrane helix</keyword>
<name>A0A8J8G970_9FLAO</name>
<keyword evidence="3" id="KW-1185">Reference proteome</keyword>
<dbReference type="Proteomes" id="UP000610746">
    <property type="component" value="Unassembled WGS sequence"/>
</dbReference>
<proteinExistence type="predicted"/>
<feature type="transmembrane region" description="Helical" evidence="1">
    <location>
        <begin position="55"/>
        <end position="82"/>
    </location>
</feature>
<keyword evidence="1" id="KW-0812">Transmembrane</keyword>
<keyword evidence="1" id="KW-0472">Membrane</keyword>
<evidence type="ECO:0000313" key="2">
    <source>
        <dbReference type="EMBL" id="NRS93778.1"/>
    </source>
</evidence>
<feature type="transmembrane region" description="Helical" evidence="1">
    <location>
        <begin position="12"/>
        <end position="31"/>
    </location>
</feature>
<feature type="transmembrane region" description="Helical" evidence="1">
    <location>
        <begin position="117"/>
        <end position="134"/>
    </location>
</feature>
<organism evidence="2 3">
    <name type="scientific">Frigoriflavimonas asaccharolytica</name>
    <dbReference type="NCBI Taxonomy" id="2735899"/>
    <lineage>
        <taxon>Bacteria</taxon>
        <taxon>Pseudomonadati</taxon>
        <taxon>Bacteroidota</taxon>
        <taxon>Flavobacteriia</taxon>
        <taxon>Flavobacteriales</taxon>
        <taxon>Weeksellaceae</taxon>
        <taxon>Frigoriflavimonas</taxon>
    </lineage>
</organism>
<dbReference type="AlphaFoldDB" id="A0A8J8G970"/>
<reference evidence="2" key="1">
    <citation type="submission" date="2020-05" db="EMBL/GenBank/DDBJ databases">
        <title>Genomic Encyclopedia of Type Strains, Phase IV (KMG-V): Genome sequencing to study the core and pangenomes of soil and plant-associated prokaryotes.</title>
        <authorList>
            <person name="Whitman W."/>
        </authorList>
    </citation>
    <scope>NUCLEOTIDE SEQUENCE</scope>
    <source>
        <strain evidence="2">16F</strain>
    </source>
</reference>
<protein>
    <submittedName>
        <fullName evidence="2">Uncharacterized protein</fullName>
    </submittedName>
</protein>
<dbReference type="RefSeq" id="WP_173780321.1">
    <property type="nucleotide sequence ID" value="NZ_JABSNO010000028.1"/>
</dbReference>
<sequence length="274" mass="32593">MKLILQTFKEYWTFLLIAIYSIAYFYNYVYYTSFGVNIFQYVTISDLMFFSVEQIILLTGLIFIFEVIGTFLVSMFFELFIYKKIQSNLKIKAINRNQLFSKVHADKVFKRYRKSKMFGFFLYFSVFLVFPVILCKYFNIPLLTLGLLASSAFIYLIIRLFLFTKNKGKDSENIKLLAFFIIYISTIYFTSFQAFVSSDEVKFLSETKNNLSFNYQNKLYEVDDNLRFVGESTTYIFLYDKKGESTLIFPKLKVENLKTSPKDSYFFNRMKNTQ</sequence>